<dbReference type="EMBL" id="KQ947416">
    <property type="protein sequence ID" value="KUJ16518.1"/>
    <property type="molecule type" value="Genomic_DNA"/>
</dbReference>
<evidence type="ECO:0000313" key="2">
    <source>
        <dbReference type="Proteomes" id="UP000070700"/>
    </source>
</evidence>
<name>A0A194X8L7_MOLSC</name>
<sequence>MERDVGLQQGTCGSACNTTPDCRLCPRGRCFGGKCISTRGTALPLFGGFDVDGTVIAGFKKRSEETATTSDTATATSGQGSAVADDFSYNTKCNSTRDCKEELHSHCVDGRCVPTCMARDANCARGEAVMIEELVQDDRCILPCDHPEHCSPCDANVCRLGRCYLIRG</sequence>
<keyword evidence="2" id="KW-1185">Reference proteome</keyword>
<organism evidence="1 2">
    <name type="scientific">Mollisia scopiformis</name>
    <name type="common">Conifer needle endophyte fungus</name>
    <name type="synonym">Phialocephala scopiformis</name>
    <dbReference type="NCBI Taxonomy" id="149040"/>
    <lineage>
        <taxon>Eukaryota</taxon>
        <taxon>Fungi</taxon>
        <taxon>Dikarya</taxon>
        <taxon>Ascomycota</taxon>
        <taxon>Pezizomycotina</taxon>
        <taxon>Leotiomycetes</taxon>
        <taxon>Helotiales</taxon>
        <taxon>Mollisiaceae</taxon>
        <taxon>Mollisia</taxon>
    </lineage>
</organism>
<dbReference type="AlphaFoldDB" id="A0A194X8L7"/>
<dbReference type="Proteomes" id="UP000070700">
    <property type="component" value="Unassembled WGS sequence"/>
</dbReference>
<evidence type="ECO:0000313" key="1">
    <source>
        <dbReference type="EMBL" id="KUJ16518.1"/>
    </source>
</evidence>
<accession>A0A194X8L7</accession>
<dbReference type="RefSeq" id="XP_018070873.1">
    <property type="nucleotide sequence ID" value="XM_018223461.1"/>
</dbReference>
<dbReference type="GeneID" id="28833187"/>
<proteinExistence type="predicted"/>
<dbReference type="InParanoid" id="A0A194X8L7"/>
<gene>
    <name evidence="1" type="ORF">LY89DRAFT_85241</name>
</gene>
<reference evidence="1 2" key="1">
    <citation type="submission" date="2015-10" db="EMBL/GenBank/DDBJ databases">
        <title>Full genome of DAOMC 229536 Phialocephala scopiformis, a fungal endophyte of spruce producing the potent anti-insectan compound rugulosin.</title>
        <authorList>
            <consortium name="DOE Joint Genome Institute"/>
            <person name="Walker A.K."/>
            <person name="Frasz S.L."/>
            <person name="Seifert K.A."/>
            <person name="Miller J.D."/>
            <person name="Mondo S.J."/>
            <person name="Labutti K."/>
            <person name="Lipzen A."/>
            <person name="Dockter R."/>
            <person name="Kennedy M."/>
            <person name="Grigoriev I.V."/>
            <person name="Spatafora J.W."/>
        </authorList>
    </citation>
    <scope>NUCLEOTIDE SEQUENCE [LARGE SCALE GENOMIC DNA]</scope>
    <source>
        <strain evidence="1 2">CBS 120377</strain>
    </source>
</reference>
<dbReference type="KEGG" id="psco:LY89DRAFT_85241"/>
<protein>
    <submittedName>
        <fullName evidence="1">Uncharacterized protein</fullName>
    </submittedName>
</protein>